<gene>
    <name evidence="2" type="ORF">EV644_1133</name>
</gene>
<protein>
    <submittedName>
        <fullName evidence="2">Uncharacterized protein</fullName>
    </submittedName>
</protein>
<name>A0ABY2BEW0_9ACTN</name>
<evidence type="ECO:0000256" key="1">
    <source>
        <dbReference type="SAM" id="MobiDB-lite"/>
    </source>
</evidence>
<accession>A0ABY2BEW0</accession>
<comment type="caution">
    <text evidence="2">The sequence shown here is derived from an EMBL/GenBank/DDBJ whole genome shotgun (WGS) entry which is preliminary data.</text>
</comment>
<dbReference type="RefSeq" id="WP_132192017.1">
    <property type="nucleotide sequence ID" value="NZ_SLWM01000013.1"/>
</dbReference>
<organism evidence="2 3">
    <name type="scientific">Kribbella orskensis</name>
    <dbReference type="NCBI Taxonomy" id="2512216"/>
    <lineage>
        <taxon>Bacteria</taxon>
        <taxon>Bacillati</taxon>
        <taxon>Actinomycetota</taxon>
        <taxon>Actinomycetes</taxon>
        <taxon>Propionibacteriales</taxon>
        <taxon>Kribbellaceae</taxon>
        <taxon>Kribbella</taxon>
    </lineage>
</organism>
<reference evidence="2 3" key="1">
    <citation type="journal article" date="2015" name="Stand. Genomic Sci.">
        <title>Genomic Encyclopedia of Bacterial and Archaeal Type Strains, Phase III: the genomes of soil and plant-associated and newly described type strains.</title>
        <authorList>
            <person name="Whitman W.B."/>
            <person name="Woyke T."/>
            <person name="Klenk H.P."/>
            <person name="Zhou Y."/>
            <person name="Lilburn T.G."/>
            <person name="Beck B.J."/>
            <person name="De Vos P."/>
            <person name="Vandamme P."/>
            <person name="Eisen J.A."/>
            <person name="Garrity G."/>
            <person name="Hugenholtz P."/>
            <person name="Kyrpides N.C."/>
        </authorList>
    </citation>
    <scope>NUCLEOTIDE SEQUENCE [LARGE SCALE GENOMIC DNA]</scope>
    <source>
        <strain evidence="2 3">VKM Ac-2538</strain>
    </source>
</reference>
<sequence>MPDGRTPAAQYGTESSVTLLTGDKVTLGAPDAKGDPAVRIKPRTPGTGAFSVRRDAGRVSVIPRTSSRWSRRCWTPRCST</sequence>
<dbReference type="Proteomes" id="UP000295818">
    <property type="component" value="Unassembled WGS sequence"/>
</dbReference>
<keyword evidence="3" id="KW-1185">Reference proteome</keyword>
<dbReference type="EMBL" id="SLWM01000013">
    <property type="protein sequence ID" value="TCO17773.1"/>
    <property type="molecule type" value="Genomic_DNA"/>
</dbReference>
<proteinExistence type="predicted"/>
<feature type="region of interest" description="Disordered" evidence="1">
    <location>
        <begin position="27"/>
        <end position="51"/>
    </location>
</feature>
<evidence type="ECO:0000313" key="2">
    <source>
        <dbReference type="EMBL" id="TCO17773.1"/>
    </source>
</evidence>
<evidence type="ECO:0000313" key="3">
    <source>
        <dbReference type="Proteomes" id="UP000295818"/>
    </source>
</evidence>